<evidence type="ECO:0000256" key="2">
    <source>
        <dbReference type="SAM" id="Phobius"/>
    </source>
</evidence>
<feature type="transmembrane region" description="Helical" evidence="2">
    <location>
        <begin position="230"/>
        <end position="256"/>
    </location>
</feature>
<feature type="transmembrane region" description="Helical" evidence="2">
    <location>
        <begin position="168"/>
        <end position="191"/>
    </location>
</feature>
<reference evidence="3 4" key="1">
    <citation type="journal article" date="2017" name="BMC Genomics">
        <title>Comparative genomic and phylogenomic analyses of the Bifidobacteriaceae family.</title>
        <authorList>
            <person name="Lugli G.A."/>
            <person name="Milani C."/>
            <person name="Turroni F."/>
            <person name="Duranti S."/>
            <person name="Mancabelli L."/>
            <person name="Mangifesta M."/>
            <person name="Ferrario C."/>
            <person name="Modesto M."/>
            <person name="Mattarelli P."/>
            <person name="Jiri K."/>
            <person name="van Sinderen D."/>
            <person name="Ventura M."/>
        </authorList>
    </citation>
    <scope>NUCLEOTIDE SEQUENCE [LARGE SCALE GENOMIC DNA]</scope>
    <source>
        <strain evidence="3 4">DSM 24744</strain>
    </source>
</reference>
<comment type="caution">
    <text evidence="3">The sequence shown here is derived from an EMBL/GenBank/DDBJ whole genome shotgun (WGS) entry which is preliminary data.</text>
</comment>
<keyword evidence="4" id="KW-1185">Reference proteome</keyword>
<feature type="compositionally biased region" description="Basic and acidic residues" evidence="1">
    <location>
        <begin position="1"/>
        <end position="12"/>
    </location>
</feature>
<feature type="transmembrane region" description="Helical" evidence="2">
    <location>
        <begin position="387"/>
        <end position="405"/>
    </location>
</feature>
<feature type="transmembrane region" description="Helical" evidence="2">
    <location>
        <begin position="111"/>
        <end position="136"/>
    </location>
</feature>
<sequence>MRNTHDPNEPRQSKRSAGRSSAGGRRRTTSSDANASQGGSPLDSARTNATVPGHAGVHDRAGRVGTGRKVSSGGNHNSNHADAEQSTQDGFASAQPPSSGRPVVAEFGRGLIAGLLGWFLPSFFLSLLCGICTLLFSVESTTSLTGAIMPLATASVLLSQGVGVRYEFLDITLIPLLGTILFVAVGSAVTAKWLRHHALISYVSFALVWIGLDCLVFAKSALTPADSLPIAAGKFALMVLVCFVVAQGSAPIRAGLRKIRTHISQPLARTLDSSLRMARAFLILMAVIAFITVAVWVFLGFDAMRTVASFLAMGNVTFWSTCIITLLWLPNLCIWALSWIVGPGFSIGQIATFTLWNGQASNLPAVPVFGIFPTAIADARLRVALEATPAVGAFVIGCFFLWSSKRLDILHRRMSSKPALSSPRSIVDYLLALVCMCLSSIWIVVVCLVAFILSSGGMGSGRLGHLGISDVWASTQAISKPAAMGFFASVLLLFLVSCIESLIRFMRSRHRVTATPHAPRDLSSIAPQQKRSADSAASVDSAINEAVRLASESTDGMSSNAPGTDTGIGTGRDTSTSYSTTSSRSASQTSQSSSPWHAAAPHEPTSIREALDSRYFPSESSLPAVPAADDASDEESPKPTK</sequence>
<feature type="compositionally biased region" description="Low complexity" evidence="1">
    <location>
        <begin position="563"/>
        <end position="594"/>
    </location>
</feature>
<dbReference type="Proteomes" id="UP000216454">
    <property type="component" value="Unassembled WGS sequence"/>
</dbReference>
<feature type="region of interest" description="Disordered" evidence="1">
    <location>
        <begin position="516"/>
        <end position="538"/>
    </location>
</feature>
<evidence type="ECO:0000313" key="4">
    <source>
        <dbReference type="Proteomes" id="UP000216454"/>
    </source>
</evidence>
<dbReference type="OrthoDB" id="3742900at2"/>
<dbReference type="InterPro" id="IPR045931">
    <property type="entry name" value="DUF6350"/>
</dbReference>
<organism evidence="3 4">
    <name type="scientific">Pseudoscardovia suis</name>
    <dbReference type="NCBI Taxonomy" id="987063"/>
    <lineage>
        <taxon>Bacteria</taxon>
        <taxon>Bacillati</taxon>
        <taxon>Actinomycetota</taxon>
        <taxon>Actinomycetes</taxon>
        <taxon>Bifidobacteriales</taxon>
        <taxon>Bifidobacteriaceae</taxon>
        <taxon>Pseudoscardovia</taxon>
    </lineage>
</organism>
<feature type="transmembrane region" description="Helical" evidence="2">
    <location>
        <begin position="482"/>
        <end position="503"/>
    </location>
</feature>
<gene>
    <name evidence="3" type="ORF">PSSU_1414</name>
</gene>
<dbReference type="Pfam" id="PF19877">
    <property type="entry name" value="DUF6350"/>
    <property type="match status" value="1"/>
</dbReference>
<name>A0A261ERV1_9BIFI</name>
<feature type="transmembrane region" description="Helical" evidence="2">
    <location>
        <begin position="426"/>
        <end position="453"/>
    </location>
</feature>
<evidence type="ECO:0000313" key="3">
    <source>
        <dbReference type="EMBL" id="OZG49590.1"/>
    </source>
</evidence>
<feature type="transmembrane region" description="Helical" evidence="2">
    <location>
        <begin position="336"/>
        <end position="356"/>
    </location>
</feature>
<feature type="transmembrane region" description="Helical" evidence="2">
    <location>
        <begin position="277"/>
        <end position="301"/>
    </location>
</feature>
<protein>
    <submittedName>
        <fullName evidence="3">Uncharacterized protein</fullName>
    </submittedName>
</protein>
<feature type="region of interest" description="Disordered" evidence="1">
    <location>
        <begin position="550"/>
        <end position="641"/>
    </location>
</feature>
<keyword evidence="2" id="KW-0812">Transmembrane</keyword>
<feature type="compositionally biased region" description="Polar residues" evidence="1">
    <location>
        <begin position="551"/>
        <end position="562"/>
    </location>
</feature>
<feature type="transmembrane region" description="Helical" evidence="2">
    <location>
        <begin position="143"/>
        <end position="162"/>
    </location>
</feature>
<dbReference type="AlphaFoldDB" id="A0A261ERV1"/>
<keyword evidence="2" id="KW-1133">Transmembrane helix</keyword>
<feature type="region of interest" description="Disordered" evidence="1">
    <location>
        <begin position="1"/>
        <end position="99"/>
    </location>
</feature>
<dbReference type="RefSeq" id="WP_094691717.1">
    <property type="nucleotide sequence ID" value="NZ_MWWQ01000014.1"/>
</dbReference>
<feature type="transmembrane region" description="Helical" evidence="2">
    <location>
        <begin position="307"/>
        <end position="329"/>
    </location>
</feature>
<proteinExistence type="predicted"/>
<feature type="compositionally biased region" description="Polar residues" evidence="1">
    <location>
        <begin position="72"/>
        <end position="98"/>
    </location>
</feature>
<accession>A0A261ERV1</accession>
<evidence type="ECO:0000256" key="1">
    <source>
        <dbReference type="SAM" id="MobiDB-lite"/>
    </source>
</evidence>
<dbReference type="EMBL" id="MWWQ01000014">
    <property type="protein sequence ID" value="OZG49590.1"/>
    <property type="molecule type" value="Genomic_DNA"/>
</dbReference>
<keyword evidence="2" id="KW-0472">Membrane</keyword>
<feature type="compositionally biased region" description="Polar residues" evidence="1">
    <location>
        <begin position="32"/>
        <end position="50"/>
    </location>
</feature>
<feature type="transmembrane region" description="Helical" evidence="2">
    <location>
        <begin position="198"/>
        <end position="218"/>
    </location>
</feature>